<dbReference type="Gene3D" id="2.30.30.40">
    <property type="entry name" value="SH3 Domains"/>
    <property type="match status" value="1"/>
</dbReference>
<feature type="domain" description="CheW-like" evidence="2">
    <location>
        <begin position="3"/>
        <end position="143"/>
    </location>
</feature>
<evidence type="ECO:0000256" key="1">
    <source>
        <dbReference type="SAM" id="MobiDB-lite"/>
    </source>
</evidence>
<dbReference type="AlphaFoldDB" id="K0IWQ5"/>
<dbReference type="PROSITE" id="PS50851">
    <property type="entry name" value="CHEW"/>
    <property type="match status" value="1"/>
</dbReference>
<dbReference type="InterPro" id="IPR039315">
    <property type="entry name" value="CheW"/>
</dbReference>
<feature type="region of interest" description="Disordered" evidence="1">
    <location>
        <begin position="151"/>
        <end position="181"/>
    </location>
</feature>
<dbReference type="KEGG" id="axl:AXY_07930"/>
<dbReference type="GO" id="GO:0005829">
    <property type="term" value="C:cytosol"/>
    <property type="evidence" value="ECO:0007669"/>
    <property type="project" value="TreeGrafter"/>
</dbReference>
<dbReference type="InterPro" id="IPR036061">
    <property type="entry name" value="CheW-like_dom_sf"/>
</dbReference>
<name>K0IWQ5_AMPXN</name>
<dbReference type="PANTHER" id="PTHR22617:SF23">
    <property type="entry name" value="CHEMOTAXIS PROTEIN CHEW"/>
    <property type="match status" value="1"/>
</dbReference>
<protein>
    <submittedName>
        <fullName evidence="3">Chemotaxis protein CheW</fullName>
    </submittedName>
</protein>
<dbReference type="OrthoDB" id="9794382at2"/>
<evidence type="ECO:0000259" key="2">
    <source>
        <dbReference type="PROSITE" id="PS50851"/>
    </source>
</evidence>
<dbReference type="EMBL" id="AP012050">
    <property type="protein sequence ID" value="BAM46925.1"/>
    <property type="molecule type" value="Genomic_DNA"/>
</dbReference>
<dbReference type="HOGENOM" id="CLU_048995_3_0_9"/>
<dbReference type="SUPFAM" id="SSF50341">
    <property type="entry name" value="CheW-like"/>
    <property type="match status" value="1"/>
</dbReference>
<evidence type="ECO:0000313" key="4">
    <source>
        <dbReference type="Proteomes" id="UP000006294"/>
    </source>
</evidence>
<dbReference type="GO" id="GO:0007165">
    <property type="term" value="P:signal transduction"/>
    <property type="evidence" value="ECO:0007669"/>
    <property type="project" value="InterPro"/>
</dbReference>
<sequence length="181" mass="20269">MSTEKYIVFQLNGQEYGTSIEQIVSIERLQKVVSLPKVSDFIEGITKLRGDVIPVIDLKKRMGLPESEETDQSRMLVSLINEIAVGFVVDAASDVIDIDDSVIEPTPTSVKGIDVNFLSGVANLDDRLLLLVDLSHVLNYEEMTEVKQVVEDEIEEEQQPQEESTEQVEESNNNEEIATEE</sequence>
<dbReference type="eggNOG" id="COG0835">
    <property type="taxonomic scope" value="Bacteria"/>
</dbReference>
<dbReference type="RefSeq" id="WP_015009530.1">
    <property type="nucleotide sequence ID" value="NC_018704.1"/>
</dbReference>
<dbReference type="Pfam" id="PF01584">
    <property type="entry name" value="CheW"/>
    <property type="match status" value="1"/>
</dbReference>
<evidence type="ECO:0000313" key="3">
    <source>
        <dbReference type="EMBL" id="BAM46925.1"/>
    </source>
</evidence>
<gene>
    <name evidence="3" type="primary">cheW</name>
    <name evidence="3" type="ordered locus">AXY_07930</name>
</gene>
<accession>K0IWQ5</accession>
<dbReference type="SMART" id="SM00260">
    <property type="entry name" value="CheW"/>
    <property type="match status" value="1"/>
</dbReference>
<organism evidence="3 4">
    <name type="scientific">Amphibacillus xylanus (strain ATCC 51415 / DSM 6626 / JCM 7361 / LMG 17667 / NBRC 15112 / Ep01)</name>
    <dbReference type="NCBI Taxonomy" id="698758"/>
    <lineage>
        <taxon>Bacteria</taxon>
        <taxon>Bacillati</taxon>
        <taxon>Bacillota</taxon>
        <taxon>Bacilli</taxon>
        <taxon>Bacillales</taxon>
        <taxon>Bacillaceae</taxon>
        <taxon>Amphibacillus</taxon>
    </lineage>
</organism>
<keyword evidence="4" id="KW-1185">Reference proteome</keyword>
<dbReference type="PANTHER" id="PTHR22617">
    <property type="entry name" value="CHEMOTAXIS SENSOR HISTIDINE KINASE-RELATED"/>
    <property type="match status" value="1"/>
</dbReference>
<dbReference type="Gene3D" id="2.40.50.180">
    <property type="entry name" value="CheA-289, Domain 4"/>
    <property type="match status" value="1"/>
</dbReference>
<dbReference type="Proteomes" id="UP000006294">
    <property type="component" value="Chromosome"/>
</dbReference>
<reference evidence="3 4" key="1">
    <citation type="submission" date="2011-01" db="EMBL/GenBank/DDBJ databases">
        <title>Whole genome sequence of Amphibacillus xylinus NBRC 15112.</title>
        <authorList>
            <person name="Nakazawa H."/>
            <person name="Katano Y."/>
            <person name="Nakamura S."/>
            <person name="Sasagawa M."/>
            <person name="Fukada J."/>
            <person name="Arai T."/>
            <person name="Sasakura N."/>
            <person name="Mochizuki D."/>
            <person name="Hosoyama A."/>
            <person name="Harada K."/>
            <person name="Horikawa H."/>
            <person name="Kato Y."/>
            <person name="Harada T."/>
            <person name="Sasaki K."/>
            <person name="Sekiguchi M."/>
            <person name="Hodoyama M."/>
            <person name="Nishiko R."/>
            <person name="Narita H."/>
            <person name="Hanamaki A."/>
            <person name="Hata C."/>
            <person name="Konno Y."/>
            <person name="Niimura Y."/>
            <person name="Yamazaki S."/>
            <person name="Fujita N."/>
        </authorList>
    </citation>
    <scope>NUCLEOTIDE SEQUENCE [LARGE SCALE GENOMIC DNA]</scope>
    <source>
        <strain evidence="4">ATCC 51415 / DSM 6626 / JCM 7361 / LMG 17667 / NBRC 15112 / Ep01</strain>
    </source>
</reference>
<dbReference type="STRING" id="698758.AXY_07930"/>
<dbReference type="GO" id="GO:0006935">
    <property type="term" value="P:chemotaxis"/>
    <property type="evidence" value="ECO:0007669"/>
    <property type="project" value="InterPro"/>
</dbReference>
<dbReference type="InterPro" id="IPR002545">
    <property type="entry name" value="CheW-lke_dom"/>
</dbReference>
<proteinExistence type="predicted"/>